<sequence length="113" mass="11639">MGNMLVLVVTLLMVIAYHEGEAIVCSQVNMFLAPCLTYLKAGGAPSVPCCGGLNSLKNAAPGIADKQAACNCLKNVASTIPGINDDNAKQLPAKCGVDLGVPFTKTVDCNSIK</sequence>
<dbReference type="InterPro" id="IPR036312">
    <property type="entry name" value="Bifun_inhib/LTP/seed_sf"/>
</dbReference>
<dbReference type="Gene3D" id="1.10.110.10">
    <property type="entry name" value="Plant lipid-transfer and hydrophobic proteins"/>
    <property type="match status" value="1"/>
</dbReference>
<feature type="signal peptide" evidence="3">
    <location>
        <begin position="1"/>
        <end position="22"/>
    </location>
</feature>
<keyword evidence="2" id="KW-0813">Transport</keyword>
<keyword evidence="2" id="KW-0446">Lipid-binding</keyword>
<keyword evidence="6" id="KW-1185">Reference proteome</keyword>
<feature type="chain" id="PRO_5001822112" description="Non-specific lipid-transfer protein" evidence="3">
    <location>
        <begin position="23"/>
        <end position="113"/>
    </location>
</feature>
<evidence type="ECO:0000259" key="4">
    <source>
        <dbReference type="SMART" id="SM00499"/>
    </source>
</evidence>
<reference evidence="6" key="1">
    <citation type="journal article" date="2015" name="Nat. Plants">
        <title>Genome expansion of Arabis alpina linked with retrotransposition and reduced symmetric DNA methylation.</title>
        <authorList>
            <person name="Willing E.M."/>
            <person name="Rawat V."/>
            <person name="Mandakova T."/>
            <person name="Maumus F."/>
            <person name="James G.V."/>
            <person name="Nordstroem K.J."/>
            <person name="Becker C."/>
            <person name="Warthmann N."/>
            <person name="Chica C."/>
            <person name="Szarzynska B."/>
            <person name="Zytnicki M."/>
            <person name="Albani M.C."/>
            <person name="Kiefer C."/>
            <person name="Bergonzi S."/>
            <person name="Castaings L."/>
            <person name="Mateos J.L."/>
            <person name="Berns M.C."/>
            <person name="Bujdoso N."/>
            <person name="Piofczyk T."/>
            <person name="de Lorenzo L."/>
            <person name="Barrero-Sicilia C."/>
            <person name="Mateos I."/>
            <person name="Piednoel M."/>
            <person name="Hagmann J."/>
            <person name="Chen-Min-Tao R."/>
            <person name="Iglesias-Fernandez R."/>
            <person name="Schuster S.C."/>
            <person name="Alonso-Blanco C."/>
            <person name="Roudier F."/>
            <person name="Carbonero P."/>
            <person name="Paz-Ares J."/>
            <person name="Davis S.J."/>
            <person name="Pecinka A."/>
            <person name="Quesneville H."/>
            <person name="Colot V."/>
            <person name="Lysak M.A."/>
            <person name="Weigel D."/>
            <person name="Coupland G."/>
            <person name="Schneeberger K."/>
        </authorList>
    </citation>
    <scope>NUCLEOTIDE SEQUENCE [LARGE SCALE GENOMIC DNA]</scope>
    <source>
        <strain evidence="6">cv. Pajares</strain>
    </source>
</reference>
<dbReference type="InterPro" id="IPR000528">
    <property type="entry name" value="Plant_nsLTP"/>
</dbReference>
<dbReference type="PROSITE" id="PS00597">
    <property type="entry name" value="PLANT_LTP"/>
    <property type="match status" value="1"/>
</dbReference>
<gene>
    <name evidence="5" type="ordered locus">AALP_Aa7g198800</name>
</gene>
<dbReference type="Pfam" id="PF00234">
    <property type="entry name" value="Tryp_alpha_amyl"/>
    <property type="match status" value="1"/>
</dbReference>
<dbReference type="AlphaFoldDB" id="A0A087GJ97"/>
<evidence type="ECO:0000256" key="3">
    <source>
        <dbReference type="SAM" id="SignalP"/>
    </source>
</evidence>
<dbReference type="InterPro" id="IPR016140">
    <property type="entry name" value="Bifunc_inhib/LTP/seed_store"/>
</dbReference>
<feature type="domain" description="Bifunctional inhibitor/plant lipid transfer protein/seed storage helical" evidence="4">
    <location>
        <begin position="25"/>
        <end position="109"/>
    </location>
</feature>
<dbReference type="EMBL" id="CM002875">
    <property type="protein sequence ID" value="KFK29949.1"/>
    <property type="molecule type" value="Genomic_DNA"/>
</dbReference>
<dbReference type="OMA" id="ADHYQNI"/>
<evidence type="ECO:0000256" key="1">
    <source>
        <dbReference type="ARBA" id="ARBA00009748"/>
    </source>
</evidence>
<dbReference type="SMART" id="SM00499">
    <property type="entry name" value="AAI"/>
    <property type="match status" value="1"/>
</dbReference>
<evidence type="ECO:0000256" key="2">
    <source>
        <dbReference type="RuleBase" id="RU000628"/>
    </source>
</evidence>
<proteinExistence type="inferred from homology"/>
<comment type="function">
    <text evidence="2">Plant non-specific lipid-transfer proteins transfer phospholipids as well as galactolipids across membranes. May play a role in wax or cutin deposition in the cell walls of expanding epidermal cells and certain secretory tissues.</text>
</comment>
<protein>
    <recommendedName>
        <fullName evidence="2">Non-specific lipid-transfer protein</fullName>
    </recommendedName>
</protein>
<dbReference type="Gramene" id="KFK29949">
    <property type="protein sequence ID" value="KFK29949"/>
    <property type="gene ID" value="AALP_AA7G198800"/>
</dbReference>
<comment type="similarity">
    <text evidence="1 2">Belongs to the plant LTP family.</text>
</comment>
<keyword evidence="3" id="KW-0732">Signal</keyword>
<dbReference type="GO" id="GO:0006869">
    <property type="term" value="P:lipid transport"/>
    <property type="evidence" value="ECO:0007669"/>
    <property type="project" value="InterPro"/>
</dbReference>
<dbReference type="GO" id="GO:0008289">
    <property type="term" value="F:lipid binding"/>
    <property type="evidence" value="ECO:0007669"/>
    <property type="project" value="UniProtKB-KW"/>
</dbReference>
<name>A0A087GJ97_ARAAL</name>
<dbReference type="eggNOG" id="ENOG502S1F3">
    <property type="taxonomic scope" value="Eukaryota"/>
</dbReference>
<evidence type="ECO:0000313" key="6">
    <source>
        <dbReference type="Proteomes" id="UP000029120"/>
    </source>
</evidence>
<dbReference type="OrthoDB" id="649864at2759"/>
<dbReference type="PRINTS" id="PR00382">
    <property type="entry name" value="LIPIDTRNSFER"/>
</dbReference>
<dbReference type="SUPFAM" id="SSF47699">
    <property type="entry name" value="Bifunctional inhibitor/lipid-transfer protein/seed storage 2S albumin"/>
    <property type="match status" value="1"/>
</dbReference>
<organism evidence="5 6">
    <name type="scientific">Arabis alpina</name>
    <name type="common">Alpine rock-cress</name>
    <dbReference type="NCBI Taxonomy" id="50452"/>
    <lineage>
        <taxon>Eukaryota</taxon>
        <taxon>Viridiplantae</taxon>
        <taxon>Streptophyta</taxon>
        <taxon>Embryophyta</taxon>
        <taxon>Tracheophyta</taxon>
        <taxon>Spermatophyta</taxon>
        <taxon>Magnoliopsida</taxon>
        <taxon>eudicotyledons</taxon>
        <taxon>Gunneridae</taxon>
        <taxon>Pentapetalae</taxon>
        <taxon>rosids</taxon>
        <taxon>malvids</taxon>
        <taxon>Brassicales</taxon>
        <taxon>Brassicaceae</taxon>
        <taxon>Arabideae</taxon>
        <taxon>Arabis</taxon>
    </lineage>
</organism>
<evidence type="ECO:0000313" key="5">
    <source>
        <dbReference type="EMBL" id="KFK29949.1"/>
    </source>
</evidence>
<accession>A0A087GJ97</accession>
<dbReference type="PANTHER" id="PTHR33076">
    <property type="entry name" value="NON-SPECIFIC LIPID-TRANSFER PROTEIN 2-RELATED"/>
    <property type="match status" value="1"/>
</dbReference>
<dbReference type="Proteomes" id="UP000029120">
    <property type="component" value="Chromosome 7"/>
</dbReference>
<dbReference type="CDD" id="cd01960">
    <property type="entry name" value="nsLTP1"/>
    <property type="match status" value="1"/>
</dbReference>